<evidence type="ECO:0008006" key="3">
    <source>
        <dbReference type="Google" id="ProtNLM"/>
    </source>
</evidence>
<dbReference type="eggNOG" id="ENOG50331MI">
    <property type="taxonomic scope" value="Bacteria"/>
</dbReference>
<proteinExistence type="predicted"/>
<dbReference type="EMBL" id="AODQ01000185">
    <property type="protein sequence ID" value="EMR00801.1"/>
    <property type="molecule type" value="Genomic_DNA"/>
</dbReference>
<name>M7N0S4_9BACT</name>
<dbReference type="Proteomes" id="UP000011910">
    <property type="component" value="Unassembled WGS sequence"/>
</dbReference>
<evidence type="ECO:0000313" key="2">
    <source>
        <dbReference type="Proteomes" id="UP000011910"/>
    </source>
</evidence>
<accession>M7N0S4</accession>
<evidence type="ECO:0000313" key="1">
    <source>
        <dbReference type="EMBL" id="EMR00801.1"/>
    </source>
</evidence>
<reference evidence="1 2" key="1">
    <citation type="journal article" date="2013" name="Genome Announc.">
        <title>Draft Genome Sequence of Cesiribacter andamanensis Strain AMV16T, Isolated from a Soil Sample from a Mud Volcano in the Andaman Islands, India.</title>
        <authorList>
            <person name="Shivaji S."/>
            <person name="Ara S."/>
            <person name="Begum Z."/>
            <person name="Srinivas T.N."/>
            <person name="Singh A."/>
            <person name="Kumar Pinnaka A."/>
        </authorList>
    </citation>
    <scope>NUCLEOTIDE SEQUENCE [LARGE SCALE GENOMIC DNA]</scope>
    <source>
        <strain evidence="1 2">AMV16</strain>
    </source>
</reference>
<gene>
    <name evidence="1" type="ORF">ADICEAN_04074</name>
</gene>
<comment type="caution">
    <text evidence="1">The sequence shown here is derived from an EMBL/GenBank/DDBJ whole genome shotgun (WGS) entry which is preliminary data.</text>
</comment>
<keyword evidence="2" id="KW-1185">Reference proteome</keyword>
<dbReference type="RefSeq" id="WP_009197449.1">
    <property type="nucleotide sequence ID" value="NZ_AODQ01000185.1"/>
</dbReference>
<dbReference type="OrthoDB" id="824454at2"/>
<organism evidence="1 2">
    <name type="scientific">Cesiribacter andamanensis AMV16</name>
    <dbReference type="NCBI Taxonomy" id="1279009"/>
    <lineage>
        <taxon>Bacteria</taxon>
        <taxon>Pseudomonadati</taxon>
        <taxon>Bacteroidota</taxon>
        <taxon>Cytophagia</taxon>
        <taxon>Cytophagales</taxon>
        <taxon>Cesiribacteraceae</taxon>
        <taxon>Cesiribacter</taxon>
    </lineage>
</organism>
<protein>
    <recommendedName>
        <fullName evidence="3">Preprotein translocase subunit SecB</fullName>
    </recommendedName>
</protein>
<dbReference type="AlphaFoldDB" id="M7N0S4"/>
<sequence length="165" mass="18617">MRAQPSPLKLFDFSLLELQYSMLLQEEIHPDTDLLALFDQYPIDVEFEQQHSDNNHIELFIKVEVNLGRKPLPGLQLLGVGLAVFDIPDAERLAPALLDNLRHFSTLSICINCMRSEFSNATANCPLGRYILPSLDVGSLLVPQKAKTVKPVKKAHMKVSRNPRK</sequence>